<gene>
    <name evidence="5" type="primary">LOC116955652</name>
</gene>
<keyword evidence="2" id="KW-1133">Transmembrane helix</keyword>
<dbReference type="GO" id="GO:0002720">
    <property type="term" value="P:positive regulation of cytokine production involved in immune response"/>
    <property type="evidence" value="ECO:0007669"/>
    <property type="project" value="TreeGrafter"/>
</dbReference>
<evidence type="ECO:0000313" key="5">
    <source>
        <dbReference type="RefSeq" id="XP_032832754.1"/>
    </source>
</evidence>
<keyword evidence="4" id="KW-1185">Reference proteome</keyword>
<feature type="repeat" description="TNFR-Cys" evidence="1">
    <location>
        <begin position="45"/>
        <end position="87"/>
    </location>
</feature>
<dbReference type="Proteomes" id="UP001318040">
    <property type="component" value="Chromosome 61"/>
</dbReference>
<keyword evidence="2" id="KW-0812">Transmembrane</keyword>
<dbReference type="PANTHER" id="PTHR46838">
    <property type="entry name" value="TUMOR NECROSIS FACTOR RECEPTOR SUPERFAMILY MEMBER 14"/>
    <property type="match status" value="1"/>
</dbReference>
<proteinExistence type="predicted"/>
<dbReference type="GO" id="GO:2000406">
    <property type="term" value="P:positive regulation of T cell migration"/>
    <property type="evidence" value="ECO:0007669"/>
    <property type="project" value="TreeGrafter"/>
</dbReference>
<dbReference type="GO" id="GO:0050830">
    <property type="term" value="P:defense response to Gram-positive bacterium"/>
    <property type="evidence" value="ECO:0007669"/>
    <property type="project" value="TreeGrafter"/>
</dbReference>
<feature type="transmembrane region" description="Helical" evidence="2">
    <location>
        <begin position="127"/>
        <end position="149"/>
    </location>
</feature>
<dbReference type="InterPro" id="IPR008063">
    <property type="entry name" value="Fas_rcpt"/>
</dbReference>
<dbReference type="PANTHER" id="PTHR46838:SF1">
    <property type="entry name" value="TUMOR NECROSIS FACTOR RECEPTOR SUPERFAMILY MEMBER 14"/>
    <property type="match status" value="1"/>
</dbReference>
<dbReference type="SUPFAM" id="SSF57586">
    <property type="entry name" value="TNF receptor-like"/>
    <property type="match status" value="1"/>
</dbReference>
<dbReference type="InterPro" id="IPR001368">
    <property type="entry name" value="TNFR/NGFR_Cys_rich_reg"/>
</dbReference>
<keyword evidence="2" id="KW-0472">Membrane</keyword>
<organism evidence="4 5">
    <name type="scientific">Petromyzon marinus</name>
    <name type="common">Sea lamprey</name>
    <dbReference type="NCBI Taxonomy" id="7757"/>
    <lineage>
        <taxon>Eukaryota</taxon>
        <taxon>Metazoa</taxon>
        <taxon>Chordata</taxon>
        <taxon>Craniata</taxon>
        <taxon>Vertebrata</taxon>
        <taxon>Cyclostomata</taxon>
        <taxon>Hyperoartia</taxon>
        <taxon>Petromyzontiformes</taxon>
        <taxon>Petromyzontidae</taxon>
        <taxon>Petromyzon</taxon>
    </lineage>
</organism>
<dbReference type="GO" id="GO:0006915">
    <property type="term" value="P:apoptotic process"/>
    <property type="evidence" value="ECO:0007669"/>
    <property type="project" value="InterPro"/>
</dbReference>
<dbReference type="GO" id="GO:0050829">
    <property type="term" value="P:defense response to Gram-negative bacterium"/>
    <property type="evidence" value="ECO:0007669"/>
    <property type="project" value="TreeGrafter"/>
</dbReference>
<dbReference type="PRINTS" id="PR01680">
    <property type="entry name" value="TNFACTORR6"/>
</dbReference>
<dbReference type="GeneID" id="116955652"/>
<dbReference type="Pfam" id="PF00020">
    <property type="entry name" value="TNFR_c6"/>
    <property type="match status" value="1"/>
</dbReference>
<dbReference type="SMART" id="SM00208">
    <property type="entry name" value="TNFR"/>
    <property type="match status" value="1"/>
</dbReference>
<dbReference type="AlphaFoldDB" id="A0AAJ7UBM0"/>
<reference evidence="5" key="1">
    <citation type="submission" date="2025-08" db="UniProtKB">
        <authorList>
            <consortium name="RefSeq"/>
        </authorList>
    </citation>
    <scope>IDENTIFICATION</scope>
    <source>
        <tissue evidence="5">Sperm</tissue>
    </source>
</reference>
<evidence type="ECO:0000259" key="3">
    <source>
        <dbReference type="PROSITE" id="PS50050"/>
    </source>
</evidence>
<comment type="caution">
    <text evidence="1">Lacks conserved residue(s) required for the propagation of feature annotation.</text>
</comment>
<dbReference type="Gene3D" id="2.10.50.10">
    <property type="entry name" value="Tumor Necrosis Factor Receptor, subunit A, domain 2"/>
    <property type="match status" value="1"/>
</dbReference>
<keyword evidence="1" id="KW-1015">Disulfide bond</keyword>
<evidence type="ECO:0000256" key="2">
    <source>
        <dbReference type="SAM" id="Phobius"/>
    </source>
</evidence>
<feature type="disulfide bond" evidence="1">
    <location>
        <begin position="46"/>
        <end position="61"/>
    </location>
</feature>
<dbReference type="PROSITE" id="PS50050">
    <property type="entry name" value="TNFR_NGFR_2"/>
    <property type="match status" value="1"/>
</dbReference>
<sequence>MLRELRPGHVHSSSHGEGLRCHRIGHVAGCYSQGTDAGDAVSCAPCEPGSFTSFPNLLLHCLPCTHCHAERGLVLAQNCTRRVDTVCACEPRSYCAVFTGHHCELCLKNWTCTRGQEMKQGSTQTEAVTQILIGISVFALCVLCITGFFTCKSCLRGLRHGGH</sequence>
<evidence type="ECO:0000313" key="4">
    <source>
        <dbReference type="Proteomes" id="UP001318040"/>
    </source>
</evidence>
<name>A0AAJ7UBM0_PETMA</name>
<dbReference type="GO" id="GO:0004888">
    <property type="term" value="F:transmembrane signaling receptor activity"/>
    <property type="evidence" value="ECO:0007669"/>
    <property type="project" value="InterPro"/>
</dbReference>
<dbReference type="GO" id="GO:0009897">
    <property type="term" value="C:external side of plasma membrane"/>
    <property type="evidence" value="ECO:0007669"/>
    <property type="project" value="TreeGrafter"/>
</dbReference>
<dbReference type="GO" id="GO:0006955">
    <property type="term" value="P:immune response"/>
    <property type="evidence" value="ECO:0007669"/>
    <property type="project" value="InterPro"/>
</dbReference>
<accession>A0AAJ7UBM0</accession>
<feature type="domain" description="TNFR-Cys" evidence="3">
    <location>
        <begin position="45"/>
        <end position="87"/>
    </location>
</feature>
<dbReference type="GO" id="GO:0007165">
    <property type="term" value="P:signal transduction"/>
    <property type="evidence" value="ECO:0007669"/>
    <property type="project" value="InterPro"/>
</dbReference>
<dbReference type="RefSeq" id="XP_032832754.1">
    <property type="nucleotide sequence ID" value="XM_032976863.1"/>
</dbReference>
<protein>
    <submittedName>
        <fullName evidence="5">Tumor necrosis factor receptor superfamily member 14-like isoform X2</fullName>
    </submittedName>
</protein>
<dbReference type="PROSITE" id="PS00652">
    <property type="entry name" value="TNFR_NGFR_1"/>
    <property type="match status" value="1"/>
</dbReference>
<evidence type="ECO:0000256" key="1">
    <source>
        <dbReference type="PROSITE-ProRule" id="PRU00206"/>
    </source>
</evidence>
<dbReference type="GO" id="GO:0046642">
    <property type="term" value="P:negative regulation of alpha-beta T cell proliferation"/>
    <property type="evidence" value="ECO:0007669"/>
    <property type="project" value="TreeGrafter"/>
</dbReference>